<protein>
    <submittedName>
        <fullName evidence="1">CDP-glycerol glycerophosphotransferase family protein</fullName>
    </submittedName>
</protein>
<evidence type="ECO:0000313" key="1">
    <source>
        <dbReference type="EMBL" id="MBM6578223.1"/>
    </source>
</evidence>
<organism evidence="1 2">
    <name type="scientific">Sphingomonas longa</name>
    <dbReference type="NCBI Taxonomy" id="2778730"/>
    <lineage>
        <taxon>Bacteria</taxon>
        <taxon>Pseudomonadati</taxon>
        <taxon>Pseudomonadota</taxon>
        <taxon>Alphaproteobacteria</taxon>
        <taxon>Sphingomonadales</taxon>
        <taxon>Sphingomonadaceae</taxon>
        <taxon>Sphingomonas</taxon>
    </lineage>
</organism>
<proteinExistence type="predicted"/>
<dbReference type="Gene3D" id="3.40.50.12580">
    <property type="match status" value="1"/>
</dbReference>
<reference evidence="1 2" key="1">
    <citation type="submission" date="2020-12" db="EMBL/GenBank/DDBJ databases">
        <title>Sphingomonas sp.</title>
        <authorList>
            <person name="Kim M.K."/>
        </authorList>
    </citation>
    <scope>NUCLEOTIDE SEQUENCE [LARGE SCALE GENOMIC DNA]</scope>
    <source>
        <strain evidence="1 2">BT552</strain>
    </source>
</reference>
<dbReference type="SUPFAM" id="SSF53756">
    <property type="entry name" value="UDP-Glycosyltransferase/glycogen phosphorylase"/>
    <property type="match status" value="1"/>
</dbReference>
<gene>
    <name evidence="1" type="ORF">ILT43_17710</name>
</gene>
<dbReference type="InterPro" id="IPR043148">
    <property type="entry name" value="TagF_C"/>
</dbReference>
<evidence type="ECO:0000313" key="2">
    <source>
        <dbReference type="Proteomes" id="UP000763641"/>
    </source>
</evidence>
<dbReference type="EMBL" id="JAFEMC010000006">
    <property type="protein sequence ID" value="MBM6578223.1"/>
    <property type="molecule type" value="Genomic_DNA"/>
</dbReference>
<sequence>MTSVGFLFLGELHLIPHLLPIAAALARREEAPAVTLHVATSVHEEILREAVATLGIDVAIRRVRGFREAAPGSRETPPLPSKPLVLALNARRFLTHDVVVVAERTSLWLPRVARRLGIGGPTRFVYNEHGAAPHANFADPRNREADAILMPSEGMAARVRASGHDNAPIHVVGYIKPDYVRDLVTAAAMPRFPDDRPVVVYVPHWKRDKSSWWGMGEAVMAWIAAQDRYNLIVAPHVRLPKFDPEFERRVAPYRGRPNIVVDATSYRLIDQSYTGHADLYLGDGSSQVVEFAAVKPRPIVFLNPDRHPWTDDPRFSHWSMGDVIDDIAALPAALDAAPGKLSHYEPVQRAYVERMMGVDDGHASDRAAMVVAGLMRQDSGSRSGNR</sequence>
<name>A0ABS2DCJ1_9SPHN</name>
<accession>A0ABS2DCJ1</accession>
<keyword evidence="2" id="KW-1185">Reference proteome</keyword>
<dbReference type="InterPro" id="IPR007554">
    <property type="entry name" value="Glycerophosphate_synth"/>
</dbReference>
<dbReference type="Pfam" id="PF04464">
    <property type="entry name" value="Glyphos_transf"/>
    <property type="match status" value="1"/>
</dbReference>
<dbReference type="RefSeq" id="WP_204200315.1">
    <property type="nucleotide sequence ID" value="NZ_JAFEMC010000006.1"/>
</dbReference>
<comment type="caution">
    <text evidence="1">The sequence shown here is derived from an EMBL/GenBank/DDBJ whole genome shotgun (WGS) entry which is preliminary data.</text>
</comment>
<dbReference type="Proteomes" id="UP000763641">
    <property type="component" value="Unassembled WGS sequence"/>
</dbReference>